<evidence type="ECO:0000313" key="3">
    <source>
        <dbReference type="Proteomes" id="UP000230557"/>
    </source>
</evidence>
<dbReference type="AlphaFoldDB" id="A0A2H0VG44"/>
<dbReference type="Proteomes" id="UP000230557">
    <property type="component" value="Unassembled WGS sequence"/>
</dbReference>
<organism evidence="2 3">
    <name type="scientific">Candidatus Doudnabacteria bacterium CG10_big_fil_rev_8_21_14_0_10_41_10</name>
    <dbReference type="NCBI Taxonomy" id="1974551"/>
    <lineage>
        <taxon>Bacteria</taxon>
        <taxon>Candidatus Doudnaibacteriota</taxon>
    </lineage>
</organism>
<comment type="caution">
    <text evidence="2">The sequence shown here is derived from an EMBL/GenBank/DDBJ whole genome shotgun (WGS) entry which is preliminary data.</text>
</comment>
<accession>A0A2H0VG44</accession>
<evidence type="ECO:0000256" key="1">
    <source>
        <dbReference type="SAM" id="MobiDB-lite"/>
    </source>
</evidence>
<feature type="region of interest" description="Disordered" evidence="1">
    <location>
        <begin position="150"/>
        <end position="178"/>
    </location>
</feature>
<protein>
    <recommendedName>
        <fullName evidence="4">Helix-turn-helix domain-containing protein</fullName>
    </recommendedName>
</protein>
<dbReference type="EMBL" id="PFAJ01000028">
    <property type="protein sequence ID" value="PIR97319.1"/>
    <property type="molecule type" value="Genomic_DNA"/>
</dbReference>
<feature type="region of interest" description="Disordered" evidence="1">
    <location>
        <begin position="404"/>
        <end position="441"/>
    </location>
</feature>
<sequence>MVKPIKQNQNEEVGNLLSLHEASKLSGYHADYLSFLARTGKLKAQKIGRNWVTTKTALQRLNDKDIEEISDESGKKIPVRIIDPVVESRRGQGSEFDKLLKLQQALTEADIKVSVARLESDQSKLEILRRNITEVSEESYGKNDTVEFPKTLEETAPPATVPQSYAPSPKQETQEVEKPSLLRHPAWKVLGFILLLLTIGGSTMYSSIYSSKNQKEAFNEIAYNFEQFIGAQYQPQIDGPLVQSVDQFGGRVSLVKSGDPLLDLAFPELAVDTKTDVVVAPVTIETLETFVPKKGQTIVDSQVYEVTAEQKGLQKSKFEKPVKVTFTYDKEDIQGFNEDELGIFYWDEIQLEWVELPGGEIDPFTKKVSAYTSHFTIFALIAKEKEVPSAIVYVGGNGLPGLQGVPGPQGASGKDGPQGLQGEAGSQGPPGSGGIVVAPTSPTNGGTAGSFTYLSANHATINTLSVGNLEVTSGASFNTISATSATTTNLAISGLQSCTEIETDAFGTVVCGIDDSSPSSQFNIFANNILAPTSTTANLALGGTTTDTAIFYFDIENEKITASSSITTSNFLTATTTNATTGDLIKIVVNNTGFTGSALNIQQLDGSKIVEFVGNPHSTSTIRSGLNVDDGTFVVNANENRVGVGNANPTSTFSVIGDVNFQRSDGASLIKIDTAGHVTVATSDPQANYGFTVATTTYFANTVAFGGGITYSGGSTFPSATTTDTLNVGGTLAVATTTSQSWDLQVGADALFGGNVYTLGSATTTGSFAAGGTLYVQEDTGRVGIGTASPSHKLDVRGNVNVQGGFGNSYIDINHASVWRFEVQNSVFSIKENSITPRLTIQIGGNVGIGLTTPTSTLSVVDSFAVWGASVGQDVFSVDSFGNATTSQTLHVGTTLELNDDYITDLTGSGLSVVSGALSVTSGAGSNWAFSPFADA</sequence>
<gene>
    <name evidence="2" type="ORF">COT91_02035</name>
</gene>
<feature type="non-terminal residue" evidence="2">
    <location>
        <position position="936"/>
    </location>
</feature>
<evidence type="ECO:0008006" key="4">
    <source>
        <dbReference type="Google" id="ProtNLM"/>
    </source>
</evidence>
<name>A0A2H0VG44_9BACT</name>
<evidence type="ECO:0000313" key="2">
    <source>
        <dbReference type="EMBL" id="PIR97319.1"/>
    </source>
</evidence>
<reference evidence="3" key="1">
    <citation type="submission" date="2017-09" db="EMBL/GenBank/DDBJ databases">
        <title>Depth-based differentiation of microbial function through sediment-hosted aquifers and enrichment of novel symbionts in the deep terrestrial subsurface.</title>
        <authorList>
            <person name="Probst A.J."/>
            <person name="Ladd B."/>
            <person name="Jarett J.K."/>
            <person name="Geller-Mcgrath D.E."/>
            <person name="Sieber C.M.K."/>
            <person name="Emerson J.B."/>
            <person name="Anantharaman K."/>
            <person name="Thomas B.C."/>
            <person name="Malmstrom R."/>
            <person name="Stieglmeier M."/>
            <person name="Klingl A."/>
            <person name="Woyke T."/>
            <person name="Ryan C.M."/>
            <person name="Banfield J.F."/>
        </authorList>
    </citation>
    <scope>NUCLEOTIDE SEQUENCE [LARGE SCALE GENOMIC DNA]</scope>
</reference>
<proteinExistence type="predicted"/>